<dbReference type="Gene3D" id="1.10.287.70">
    <property type="match status" value="1"/>
</dbReference>
<name>A0A7I8VM36_9ANNE</name>
<dbReference type="SUPFAM" id="SSF81324">
    <property type="entry name" value="Voltage-gated potassium channels"/>
    <property type="match status" value="1"/>
</dbReference>
<keyword evidence="23" id="KW-1185">Reference proteome</keyword>
<feature type="binding site" evidence="15">
    <location>
        <position position="77"/>
    </location>
    <ligand>
        <name>L-glutamate</name>
        <dbReference type="ChEBI" id="CHEBI:29985"/>
    </ligand>
</feature>
<evidence type="ECO:0000256" key="19">
    <source>
        <dbReference type="SAM" id="Phobius"/>
    </source>
</evidence>
<protein>
    <submittedName>
        <fullName evidence="22">DgyrCDS6129</fullName>
    </submittedName>
</protein>
<accession>A0A7I8VM36</accession>
<keyword evidence="17" id="KW-1015">Disulfide bond</keyword>
<dbReference type="InterPro" id="IPR019594">
    <property type="entry name" value="Glu/Gly-bd"/>
</dbReference>
<gene>
    <name evidence="22" type="ORF">DGYR_LOCUS5880</name>
</gene>
<feature type="site" description="Interaction with the cone snail toxin Con-ikot-ikot" evidence="16">
    <location>
        <position position="254"/>
    </location>
</feature>
<organism evidence="22 23">
    <name type="scientific">Dimorphilus gyrociliatus</name>
    <dbReference type="NCBI Taxonomy" id="2664684"/>
    <lineage>
        <taxon>Eukaryota</taxon>
        <taxon>Metazoa</taxon>
        <taxon>Spiralia</taxon>
        <taxon>Lophotrochozoa</taxon>
        <taxon>Annelida</taxon>
        <taxon>Polychaeta</taxon>
        <taxon>Polychaeta incertae sedis</taxon>
        <taxon>Dinophilidae</taxon>
        <taxon>Dimorphilus</taxon>
    </lineage>
</organism>
<dbReference type="GO" id="GO:0022824">
    <property type="term" value="F:transmitter-gated monoatomic ion channel activity"/>
    <property type="evidence" value="ECO:0007669"/>
    <property type="project" value="UniProtKB-ARBA"/>
</dbReference>
<dbReference type="FunFam" id="3.40.190.10:FF:000001">
    <property type="entry name" value="Glutamate receptor ionotropic, kainate 2"/>
    <property type="match status" value="1"/>
</dbReference>
<keyword evidence="2" id="KW-1003">Cell membrane</keyword>
<keyword evidence="9" id="KW-0675">Receptor</keyword>
<comment type="caution">
    <text evidence="22">The sequence shown here is derived from an EMBL/GenBank/DDBJ whole genome shotgun (WGS) entry which is preliminary data.</text>
</comment>
<keyword evidence="1" id="KW-0813">Transport</keyword>
<feature type="binding site" evidence="15">
    <location>
        <position position="297"/>
    </location>
    <ligand>
        <name>L-glutamate</name>
        <dbReference type="ChEBI" id="CHEBI:29985"/>
    </ligand>
</feature>
<dbReference type="PRINTS" id="PR00177">
    <property type="entry name" value="NMDARECEPTOR"/>
</dbReference>
<evidence type="ECO:0000256" key="4">
    <source>
        <dbReference type="ARBA" id="ARBA00022729"/>
    </source>
</evidence>
<feature type="domain" description="Ionotropic glutamate receptor C-terminal" evidence="20">
    <location>
        <begin position="1"/>
        <end position="360"/>
    </location>
</feature>
<dbReference type="GO" id="GO:0007166">
    <property type="term" value="P:cell surface receptor signaling pathway"/>
    <property type="evidence" value="ECO:0007669"/>
    <property type="project" value="UniProtKB-ARBA"/>
</dbReference>
<keyword evidence="10" id="KW-0325">Glycoprotein</keyword>
<dbReference type="PANTHER" id="PTHR18966">
    <property type="entry name" value="IONOTROPIC GLUTAMATE RECEPTOR"/>
    <property type="match status" value="1"/>
</dbReference>
<dbReference type="OrthoDB" id="5984008at2759"/>
<dbReference type="Pfam" id="PF10613">
    <property type="entry name" value="Lig_chan-Glu_bd"/>
    <property type="match status" value="1"/>
</dbReference>
<evidence type="ECO:0000256" key="9">
    <source>
        <dbReference type="ARBA" id="ARBA00023170"/>
    </source>
</evidence>
<proteinExistence type="predicted"/>
<dbReference type="SUPFAM" id="SSF53850">
    <property type="entry name" value="Periplasmic binding protein-like II"/>
    <property type="match status" value="1"/>
</dbReference>
<feature type="binding site" evidence="15">
    <location>
        <position position="249"/>
    </location>
    <ligand>
        <name>L-glutamate</name>
        <dbReference type="ChEBI" id="CHEBI:29985"/>
    </ligand>
</feature>
<evidence type="ECO:0000256" key="13">
    <source>
        <dbReference type="ARBA" id="ARBA00023303"/>
    </source>
</evidence>
<evidence type="ECO:0000256" key="17">
    <source>
        <dbReference type="PIRSR" id="PIRSR601508-3"/>
    </source>
</evidence>
<keyword evidence="8 19" id="KW-0472">Membrane</keyword>
<dbReference type="EMBL" id="CAJFCJ010000007">
    <property type="protein sequence ID" value="CAD5117345.1"/>
    <property type="molecule type" value="Genomic_DNA"/>
</dbReference>
<evidence type="ECO:0000256" key="3">
    <source>
        <dbReference type="ARBA" id="ARBA00022692"/>
    </source>
</evidence>
<feature type="disulfide bond" evidence="17">
    <location>
        <begin position="309"/>
        <end position="364"/>
    </location>
</feature>
<feature type="binding site" evidence="15">
    <location>
        <position position="248"/>
    </location>
    <ligand>
        <name>L-glutamate</name>
        <dbReference type="ChEBI" id="CHEBI:29985"/>
    </ligand>
</feature>
<reference evidence="22 23" key="1">
    <citation type="submission" date="2020-08" db="EMBL/GenBank/DDBJ databases">
        <authorList>
            <person name="Hejnol A."/>
        </authorList>
    </citation>
    <scope>NUCLEOTIDE SEQUENCE [LARGE SCALE GENOMIC DNA]</scope>
</reference>
<dbReference type="Pfam" id="PF00060">
    <property type="entry name" value="Lig_chan"/>
    <property type="match status" value="1"/>
</dbReference>
<evidence type="ECO:0000256" key="7">
    <source>
        <dbReference type="ARBA" id="ARBA00023065"/>
    </source>
</evidence>
<keyword evidence="6" id="KW-0770">Synapse</keyword>
<evidence type="ECO:0000256" key="11">
    <source>
        <dbReference type="ARBA" id="ARBA00023257"/>
    </source>
</evidence>
<dbReference type="FunFam" id="1.10.287.70:FF:000010">
    <property type="entry name" value="Putative glutamate receptor ionotropic kainate 1"/>
    <property type="match status" value="1"/>
</dbReference>
<evidence type="ECO:0000313" key="23">
    <source>
        <dbReference type="Proteomes" id="UP000549394"/>
    </source>
</evidence>
<evidence type="ECO:0000256" key="1">
    <source>
        <dbReference type="ARBA" id="ARBA00022448"/>
    </source>
</evidence>
<evidence type="ECO:0000313" key="22">
    <source>
        <dbReference type="EMBL" id="CAD5117345.1"/>
    </source>
</evidence>
<feature type="binding site" evidence="15">
    <location>
        <position position="82"/>
    </location>
    <ligand>
        <name>L-glutamate</name>
        <dbReference type="ChEBI" id="CHEBI:29985"/>
    </ligand>
</feature>
<keyword evidence="11" id="KW-0628">Postsynaptic cell membrane</keyword>
<feature type="transmembrane region" description="Helical" evidence="19">
    <location>
        <begin position="122"/>
        <end position="143"/>
    </location>
</feature>
<dbReference type="GO" id="GO:0045211">
    <property type="term" value="C:postsynaptic membrane"/>
    <property type="evidence" value="ECO:0007669"/>
    <property type="project" value="UniProtKB-SubCell"/>
</dbReference>
<dbReference type="FunFam" id="3.40.190.10:FF:000060">
    <property type="entry name" value="Glutamate receptor ionotropic, kainate 1"/>
    <property type="match status" value="1"/>
</dbReference>
<sequence length="519" mass="59112">MIKKGREKNDTAEFTNDDFEGFCIDLLNAIADIVKFKYKIYLVPDGKYGAKDANGSWNGMVRELIEDKADLAVASLTITYLRERVIDFSKPFMNLGISILFKRPKRESPGLFSFLNPLAIEIWLYVIAAYLVVSMIMFVLARFSPYEWYNPHPCNPDSDEVENQFTLSNSFWFAVGTLMQQGSDINPRAVSTRIVGGIWWFFTLIIISSYTANLAAFLTVERMVAPIETADDLIQQNKIKYGTIDGGSTMTFFRESKINTYKRLWSNMNSNSKQVFVSKSEVGIEKVLQGNYAFFMENTMIDYAVQRHCDLMQVGGLLDSKGYGIGMPIGSFYRDQISMAILNLQENGQIQVYYNTWWKGDTTCNMDDKKDSKASSLGVANVGGIFVVLMVGLCLAIITAIIEFVWNSRKNARHDRVNSIMIEKSRKTFTPVHAYKQSLCSEMGEELRFAIRCHGSTKKPALRRQCSRCVPTAPDACTIDSPNGIIQLRELRRSSRTHHVDHWHYQEPPETVNEYKDTR</sequence>
<comment type="subcellular location">
    <subcellularLocation>
        <location evidence="14">Postsynaptic cell membrane</location>
        <topology evidence="14">Multi-pass membrane protein</topology>
    </subcellularLocation>
</comment>
<keyword evidence="4" id="KW-0732">Signal</keyword>
<dbReference type="AlphaFoldDB" id="A0A7I8VM36"/>
<evidence type="ECO:0000256" key="14">
    <source>
        <dbReference type="ARBA" id="ARBA00034104"/>
    </source>
</evidence>
<dbReference type="SMART" id="SM00918">
    <property type="entry name" value="Lig_chan-Glu_bd"/>
    <property type="match status" value="1"/>
</dbReference>
<evidence type="ECO:0000256" key="12">
    <source>
        <dbReference type="ARBA" id="ARBA00023286"/>
    </source>
</evidence>
<evidence type="ECO:0000256" key="5">
    <source>
        <dbReference type="ARBA" id="ARBA00022989"/>
    </source>
</evidence>
<evidence type="ECO:0000256" key="10">
    <source>
        <dbReference type="ARBA" id="ARBA00023180"/>
    </source>
</evidence>
<evidence type="ECO:0000256" key="2">
    <source>
        <dbReference type="ARBA" id="ARBA00022475"/>
    </source>
</evidence>
<keyword evidence="3 19" id="KW-0812">Transmembrane</keyword>
<evidence type="ECO:0000259" key="20">
    <source>
        <dbReference type="SMART" id="SM00079"/>
    </source>
</evidence>
<evidence type="ECO:0000256" key="16">
    <source>
        <dbReference type="PIRSR" id="PIRSR601508-2"/>
    </source>
</evidence>
<dbReference type="InterPro" id="IPR001320">
    <property type="entry name" value="Iontro_rcpt_C"/>
</dbReference>
<feature type="domain" description="Ionotropic glutamate receptor L-glutamate and glycine-binding" evidence="21">
    <location>
        <begin position="5"/>
        <end position="66"/>
    </location>
</feature>
<evidence type="ECO:0000256" key="18">
    <source>
        <dbReference type="SAM" id="MobiDB-lite"/>
    </source>
</evidence>
<feature type="transmembrane region" description="Helical" evidence="19">
    <location>
        <begin position="198"/>
        <end position="220"/>
    </location>
</feature>
<keyword evidence="5 19" id="KW-1133">Transmembrane helix</keyword>
<keyword evidence="13" id="KW-0407">Ion channel</keyword>
<dbReference type="Gene3D" id="3.40.190.10">
    <property type="entry name" value="Periplasmic binding protein-like II"/>
    <property type="match status" value="1"/>
</dbReference>
<dbReference type="Proteomes" id="UP000549394">
    <property type="component" value="Unassembled WGS sequence"/>
</dbReference>
<evidence type="ECO:0000256" key="15">
    <source>
        <dbReference type="PIRSR" id="PIRSR601508-1"/>
    </source>
</evidence>
<dbReference type="InterPro" id="IPR001508">
    <property type="entry name" value="Iono_Glu_rcpt_met"/>
</dbReference>
<evidence type="ECO:0000256" key="8">
    <source>
        <dbReference type="ARBA" id="ARBA00023136"/>
    </source>
</evidence>
<feature type="site" description="Crucial to convey clamshell closure to channel opening" evidence="16">
    <location>
        <position position="227"/>
    </location>
</feature>
<feature type="region of interest" description="Disordered" evidence="18">
    <location>
        <begin position="497"/>
        <end position="519"/>
    </location>
</feature>
<feature type="transmembrane region" description="Helical" evidence="19">
    <location>
        <begin position="379"/>
        <end position="406"/>
    </location>
</feature>
<keyword evidence="12" id="KW-1071">Ligand-gated ion channel</keyword>
<evidence type="ECO:0000256" key="6">
    <source>
        <dbReference type="ARBA" id="ARBA00023018"/>
    </source>
</evidence>
<keyword evidence="7" id="KW-0406">Ion transport</keyword>
<dbReference type="SMART" id="SM00079">
    <property type="entry name" value="PBPe"/>
    <property type="match status" value="1"/>
</dbReference>
<evidence type="ECO:0000259" key="21">
    <source>
        <dbReference type="SMART" id="SM00918"/>
    </source>
</evidence>
<dbReference type="InterPro" id="IPR015683">
    <property type="entry name" value="Ionotropic_Glu_rcpt"/>
</dbReference>